<reference evidence="2 3" key="1">
    <citation type="submission" date="2021-01" db="EMBL/GenBank/DDBJ databases">
        <title>Whole genome sequence of Paenibacillus sonchi LMG 24727 for comparative genomics.</title>
        <authorList>
            <person name="Lee G."/>
            <person name="Kim M.-J."/>
            <person name="Lim K."/>
            <person name="Shin J.-H."/>
        </authorList>
    </citation>
    <scope>NUCLEOTIDE SEQUENCE [LARGE SCALE GENOMIC DNA]</scope>
    <source>
        <strain evidence="2 3">LMG 24727</strain>
    </source>
</reference>
<gene>
    <name evidence="2" type="ORF">JI735_31940</name>
</gene>
<sequence length="175" mass="20004">MGKIRSQSLTEKGRHFTLVVIIFFVFAWFCIGVMVCLPSKLPLAANFLLLMVIEIMLTNKITVLTYNLKLLQININSIPHYLSMAIHNDITDAFVLLTFANVFLTTSKASIRWGISVYAFLFQMFAGAMLSWNSVLIYTGWNFVLEAVMIIALMIYALLMGRLFQRMASKEGWMR</sequence>
<dbReference type="AlphaFoldDB" id="A0A974PIY6"/>
<accession>A0A974PIY6</accession>
<proteinExistence type="predicted"/>
<feature type="transmembrane region" description="Helical" evidence="1">
    <location>
        <begin position="44"/>
        <end position="66"/>
    </location>
</feature>
<keyword evidence="3" id="KW-1185">Reference proteome</keyword>
<keyword evidence="1" id="KW-1133">Transmembrane helix</keyword>
<evidence type="ECO:0000256" key="1">
    <source>
        <dbReference type="SAM" id="Phobius"/>
    </source>
</evidence>
<protein>
    <submittedName>
        <fullName evidence="2">Uncharacterized protein</fullName>
    </submittedName>
</protein>
<dbReference type="EMBL" id="CP068595">
    <property type="protein sequence ID" value="QQZ64418.1"/>
    <property type="molecule type" value="Genomic_DNA"/>
</dbReference>
<evidence type="ECO:0000313" key="3">
    <source>
        <dbReference type="Proteomes" id="UP000595841"/>
    </source>
</evidence>
<evidence type="ECO:0000313" key="2">
    <source>
        <dbReference type="EMBL" id="QQZ64418.1"/>
    </source>
</evidence>
<feature type="transmembrane region" description="Helical" evidence="1">
    <location>
        <begin position="16"/>
        <end position="37"/>
    </location>
</feature>
<organism evidence="2 3">
    <name type="scientific">Paenibacillus sonchi</name>
    <dbReference type="NCBI Taxonomy" id="373687"/>
    <lineage>
        <taxon>Bacteria</taxon>
        <taxon>Bacillati</taxon>
        <taxon>Bacillota</taxon>
        <taxon>Bacilli</taxon>
        <taxon>Bacillales</taxon>
        <taxon>Paenibacillaceae</taxon>
        <taxon>Paenibacillus</taxon>
        <taxon>Paenibacillus sonchi group</taxon>
    </lineage>
</organism>
<name>A0A974PIY6_9BACL</name>
<keyword evidence="1" id="KW-0472">Membrane</keyword>
<feature type="transmembrane region" description="Helical" evidence="1">
    <location>
        <begin position="143"/>
        <end position="164"/>
    </location>
</feature>
<dbReference type="KEGG" id="pson:JI735_31940"/>
<feature type="transmembrane region" description="Helical" evidence="1">
    <location>
        <begin position="86"/>
        <end position="104"/>
    </location>
</feature>
<feature type="transmembrane region" description="Helical" evidence="1">
    <location>
        <begin position="116"/>
        <end position="137"/>
    </location>
</feature>
<keyword evidence="1" id="KW-0812">Transmembrane</keyword>
<dbReference type="Proteomes" id="UP000595841">
    <property type="component" value="Chromosome"/>
</dbReference>